<dbReference type="InterPro" id="IPR052043">
    <property type="entry name" value="PolySaccharide_Degr_Enz"/>
</dbReference>
<dbReference type="Pfam" id="PF07470">
    <property type="entry name" value="Glyco_hydro_88"/>
    <property type="match status" value="1"/>
</dbReference>
<evidence type="ECO:0000313" key="2">
    <source>
        <dbReference type="EMBL" id="MDI3322416.1"/>
    </source>
</evidence>
<comment type="caution">
    <text evidence="2">The sequence shown here is derived from an EMBL/GenBank/DDBJ whole genome shotgun (WGS) entry which is preliminary data.</text>
</comment>
<dbReference type="PANTHER" id="PTHR33886:SF8">
    <property type="entry name" value="UNSATURATED RHAMNOGALACTURONAN HYDROLASE (EUROFUNG)"/>
    <property type="match status" value="1"/>
</dbReference>
<dbReference type="Proteomes" id="UP001226434">
    <property type="component" value="Unassembled WGS sequence"/>
</dbReference>
<keyword evidence="1 2" id="KW-0378">Hydrolase</keyword>
<organism evidence="2 3">
    <name type="scientific">Pinibacter soli</name>
    <dbReference type="NCBI Taxonomy" id="3044211"/>
    <lineage>
        <taxon>Bacteria</taxon>
        <taxon>Pseudomonadati</taxon>
        <taxon>Bacteroidota</taxon>
        <taxon>Chitinophagia</taxon>
        <taxon>Chitinophagales</taxon>
        <taxon>Chitinophagaceae</taxon>
        <taxon>Pinibacter</taxon>
    </lineage>
</organism>
<protein>
    <submittedName>
        <fullName evidence="2">Glycoside hydrolase family 88 protein</fullName>
    </submittedName>
</protein>
<dbReference type="RefSeq" id="WP_282336535.1">
    <property type="nucleotide sequence ID" value="NZ_JASBRG010000007.1"/>
</dbReference>
<dbReference type="InterPro" id="IPR008928">
    <property type="entry name" value="6-hairpin_glycosidase_sf"/>
</dbReference>
<dbReference type="Gene3D" id="1.50.10.10">
    <property type="match status" value="1"/>
</dbReference>
<evidence type="ECO:0000256" key="1">
    <source>
        <dbReference type="ARBA" id="ARBA00022801"/>
    </source>
</evidence>
<keyword evidence="3" id="KW-1185">Reference proteome</keyword>
<dbReference type="SUPFAM" id="SSF48208">
    <property type="entry name" value="Six-hairpin glycosidases"/>
    <property type="match status" value="1"/>
</dbReference>
<dbReference type="EMBL" id="JASBRG010000007">
    <property type="protein sequence ID" value="MDI3322416.1"/>
    <property type="molecule type" value="Genomic_DNA"/>
</dbReference>
<dbReference type="GO" id="GO:0016787">
    <property type="term" value="F:hydrolase activity"/>
    <property type="evidence" value="ECO:0007669"/>
    <property type="project" value="UniProtKB-KW"/>
</dbReference>
<accession>A0ABT6RJ17</accession>
<name>A0ABT6RJ17_9BACT</name>
<dbReference type="InterPro" id="IPR010905">
    <property type="entry name" value="Glyco_hydro_88"/>
</dbReference>
<evidence type="ECO:0000313" key="3">
    <source>
        <dbReference type="Proteomes" id="UP001226434"/>
    </source>
</evidence>
<sequence>MQKVAEWQMLQKNAGNTTADWEDAVLYNGMVEYAKCNSDSTAFNWLKGVGKKLHWAQNLEVNPFLRYHADDYAVGMMYAQMYRAFNDKAMYRPMENYFDFILMYPSTRSLKHTFEPHSFCTERWSWCDALFMAPPVWAKMATITGKKQYMEFLDSEYHYTYNYLYDKKEHLFYRDDEYFNKKEANGQQVFWGRGNGWVLAGLPMIIQELPADFKNKKFYEELFVEMATKIASLQGKEGYWHASLLDPDSYPNPETSCTGLYTYALAWGVNNGYLDKKKFLPAVKKGWQALANAVDSDGKLCWVQPVGADPRKVTRDMTAVYGVGAFLMAGTEMIQLTAKH</sequence>
<gene>
    <name evidence="2" type="ORF">QJ048_21685</name>
</gene>
<dbReference type="InterPro" id="IPR012341">
    <property type="entry name" value="6hp_glycosidase-like_sf"/>
</dbReference>
<reference evidence="2 3" key="1">
    <citation type="submission" date="2023-05" db="EMBL/GenBank/DDBJ databases">
        <title>Genome sequence of Pinibacter sp. MAH-24.</title>
        <authorList>
            <person name="Huq M.A."/>
        </authorList>
    </citation>
    <scope>NUCLEOTIDE SEQUENCE [LARGE SCALE GENOMIC DNA]</scope>
    <source>
        <strain evidence="2 3">MAH-24</strain>
    </source>
</reference>
<dbReference type="PANTHER" id="PTHR33886">
    <property type="entry name" value="UNSATURATED RHAMNOGALACTURONAN HYDROLASE (EUROFUNG)"/>
    <property type="match status" value="1"/>
</dbReference>
<proteinExistence type="predicted"/>